<protein>
    <submittedName>
        <fullName evidence="1">Uncharacterized protein</fullName>
    </submittedName>
</protein>
<name>A0AAE3E9G6_9FIRM</name>
<evidence type="ECO:0000313" key="1">
    <source>
        <dbReference type="EMBL" id="MCC2230464.1"/>
    </source>
</evidence>
<evidence type="ECO:0000313" key="2">
    <source>
        <dbReference type="Proteomes" id="UP001198182"/>
    </source>
</evidence>
<dbReference type="EMBL" id="JAJEQR010000011">
    <property type="protein sequence ID" value="MCC2230464.1"/>
    <property type="molecule type" value="Genomic_DNA"/>
</dbReference>
<organism evidence="1 2">
    <name type="scientific">Hominifimenecus microfluidus</name>
    <dbReference type="NCBI Taxonomy" id="2885348"/>
    <lineage>
        <taxon>Bacteria</taxon>
        <taxon>Bacillati</taxon>
        <taxon>Bacillota</taxon>
        <taxon>Clostridia</taxon>
        <taxon>Lachnospirales</taxon>
        <taxon>Lachnospiraceae</taxon>
        <taxon>Hominifimenecus</taxon>
    </lineage>
</organism>
<dbReference type="RefSeq" id="WP_308453135.1">
    <property type="nucleotide sequence ID" value="NZ_JAJEQR010000011.1"/>
</dbReference>
<comment type="caution">
    <text evidence="1">The sequence shown here is derived from an EMBL/GenBank/DDBJ whole genome shotgun (WGS) entry which is preliminary data.</text>
</comment>
<sequence length="113" mass="12486">MDDSTESGDVGVSKTRKKSGIVTISLRESFPCGEALSSILYKQLYAPAGSAVVGENKRDFPQMGNKKIKIIYYKNRACIFNESVVFYMSCGMIALKREVAAHCGRFSVERMSS</sequence>
<accession>A0AAE3E9G6</accession>
<dbReference type="AlphaFoldDB" id="A0AAE3E9G6"/>
<gene>
    <name evidence="1" type="ORF">LKD81_05540</name>
</gene>
<reference evidence="1" key="1">
    <citation type="submission" date="2021-10" db="EMBL/GenBank/DDBJ databases">
        <title>Anaerobic single-cell dispensing facilitates the cultivation of human gut bacteria.</title>
        <authorList>
            <person name="Afrizal A."/>
        </authorList>
    </citation>
    <scope>NUCLEOTIDE SEQUENCE</scope>
    <source>
        <strain evidence="1">CLA-AA-H215</strain>
    </source>
</reference>
<proteinExistence type="predicted"/>
<dbReference type="Proteomes" id="UP001198182">
    <property type="component" value="Unassembled WGS sequence"/>
</dbReference>
<keyword evidence="2" id="KW-1185">Reference proteome</keyword>